<keyword evidence="2" id="KW-1185">Reference proteome</keyword>
<accession>A0A8J3P5B3</accession>
<name>A0A8J3P5B3_9ACTN</name>
<gene>
    <name evidence="1" type="ORF">Cco03nite_09790</name>
</gene>
<comment type="caution">
    <text evidence="1">The sequence shown here is derived from an EMBL/GenBank/DDBJ whole genome shotgun (WGS) entry which is preliminary data.</text>
</comment>
<organism evidence="1 2">
    <name type="scientific">Catellatospora coxensis</name>
    <dbReference type="NCBI Taxonomy" id="310354"/>
    <lineage>
        <taxon>Bacteria</taxon>
        <taxon>Bacillati</taxon>
        <taxon>Actinomycetota</taxon>
        <taxon>Actinomycetes</taxon>
        <taxon>Micromonosporales</taxon>
        <taxon>Micromonosporaceae</taxon>
        <taxon>Catellatospora</taxon>
    </lineage>
</organism>
<proteinExistence type="predicted"/>
<evidence type="ECO:0000313" key="2">
    <source>
        <dbReference type="Proteomes" id="UP000630887"/>
    </source>
</evidence>
<dbReference type="EMBL" id="BONI01000006">
    <property type="protein sequence ID" value="GIG04279.1"/>
    <property type="molecule type" value="Genomic_DNA"/>
</dbReference>
<protein>
    <submittedName>
        <fullName evidence="1">Uncharacterized protein</fullName>
    </submittedName>
</protein>
<dbReference type="AlphaFoldDB" id="A0A8J3P5B3"/>
<reference evidence="1 2" key="1">
    <citation type="submission" date="2021-01" db="EMBL/GenBank/DDBJ databases">
        <title>Whole genome shotgun sequence of Catellatospora coxensis NBRC 107359.</title>
        <authorList>
            <person name="Komaki H."/>
            <person name="Tamura T."/>
        </authorList>
    </citation>
    <scope>NUCLEOTIDE SEQUENCE [LARGE SCALE GENOMIC DNA]</scope>
    <source>
        <strain evidence="1 2">NBRC 107359</strain>
    </source>
</reference>
<sequence>MRLRALVDEVRLGPLNHRVLRPYRTLPRAALFPAGADRRPHCLLMYTDRTAAAVLHAAWALATISPHSLVYLPMRAAPPPAHTPFAGTGAASFDLLLHHRLQFPLSRWKQVRARLRGGTPHTAVIPPGVLPAYEDVDHDARGYVEQRDHLRIELSGRTVFVVGGTVAFRGWGHCLRRLAEGPRPGTGGSCGAPHHCVSVDDWRPRQDRDWTDLHIEVVADWRHGAVTG</sequence>
<dbReference type="RefSeq" id="WP_203688860.1">
    <property type="nucleotide sequence ID" value="NZ_BAAALC010000008.1"/>
</dbReference>
<evidence type="ECO:0000313" key="1">
    <source>
        <dbReference type="EMBL" id="GIG04279.1"/>
    </source>
</evidence>
<dbReference type="Proteomes" id="UP000630887">
    <property type="component" value="Unassembled WGS sequence"/>
</dbReference>